<keyword evidence="3" id="KW-1003">Cell membrane</keyword>
<evidence type="ECO:0000259" key="8">
    <source>
        <dbReference type="PROSITE" id="PS50850"/>
    </source>
</evidence>
<feature type="transmembrane region" description="Helical" evidence="7">
    <location>
        <begin position="379"/>
        <end position="404"/>
    </location>
</feature>
<evidence type="ECO:0000313" key="9">
    <source>
        <dbReference type="EMBL" id="MFC4909863.1"/>
    </source>
</evidence>
<gene>
    <name evidence="9" type="ORF">ACFPCY_21260</name>
</gene>
<dbReference type="InterPro" id="IPR011701">
    <property type="entry name" value="MFS"/>
</dbReference>
<keyword evidence="5 7" id="KW-1133">Transmembrane helix</keyword>
<feature type="transmembrane region" description="Helical" evidence="7">
    <location>
        <begin position="254"/>
        <end position="277"/>
    </location>
</feature>
<feature type="transmembrane region" description="Helical" evidence="7">
    <location>
        <begin position="36"/>
        <end position="55"/>
    </location>
</feature>
<feature type="transmembrane region" description="Helical" evidence="7">
    <location>
        <begin position="446"/>
        <end position="469"/>
    </location>
</feature>
<dbReference type="Proteomes" id="UP001595872">
    <property type="component" value="Unassembled WGS sequence"/>
</dbReference>
<accession>A0ABV9U2X8</accession>
<feature type="transmembrane region" description="Helical" evidence="7">
    <location>
        <begin position="289"/>
        <end position="307"/>
    </location>
</feature>
<feature type="transmembrane region" description="Helical" evidence="7">
    <location>
        <begin position="153"/>
        <end position="175"/>
    </location>
</feature>
<dbReference type="PANTHER" id="PTHR42718">
    <property type="entry name" value="MAJOR FACILITATOR SUPERFAMILY MULTIDRUG TRANSPORTER MFSC"/>
    <property type="match status" value="1"/>
</dbReference>
<comment type="caution">
    <text evidence="9">The sequence shown here is derived from an EMBL/GenBank/DDBJ whole genome shotgun (WGS) entry which is preliminary data.</text>
</comment>
<reference evidence="10" key="1">
    <citation type="journal article" date="2019" name="Int. J. Syst. Evol. Microbiol.">
        <title>The Global Catalogue of Microorganisms (GCM) 10K type strain sequencing project: providing services to taxonomists for standard genome sequencing and annotation.</title>
        <authorList>
            <consortium name="The Broad Institute Genomics Platform"/>
            <consortium name="The Broad Institute Genome Sequencing Center for Infectious Disease"/>
            <person name="Wu L."/>
            <person name="Ma J."/>
        </authorList>
    </citation>
    <scope>NUCLEOTIDE SEQUENCE [LARGE SCALE GENOMIC DNA]</scope>
    <source>
        <strain evidence="10">KLKA75</strain>
    </source>
</reference>
<dbReference type="InterPro" id="IPR020846">
    <property type="entry name" value="MFS_dom"/>
</dbReference>
<keyword evidence="4 7" id="KW-0812">Transmembrane</keyword>
<keyword evidence="10" id="KW-1185">Reference proteome</keyword>
<dbReference type="PANTHER" id="PTHR42718:SF46">
    <property type="entry name" value="BLR6921 PROTEIN"/>
    <property type="match status" value="1"/>
</dbReference>
<evidence type="ECO:0000256" key="6">
    <source>
        <dbReference type="ARBA" id="ARBA00023136"/>
    </source>
</evidence>
<dbReference type="InterPro" id="IPR036259">
    <property type="entry name" value="MFS_trans_sf"/>
</dbReference>
<keyword evidence="2" id="KW-0813">Transport</keyword>
<evidence type="ECO:0000256" key="7">
    <source>
        <dbReference type="SAM" id="Phobius"/>
    </source>
</evidence>
<comment type="subcellular location">
    <subcellularLocation>
        <location evidence="1">Cell membrane</location>
        <topology evidence="1">Multi-pass membrane protein</topology>
    </subcellularLocation>
</comment>
<feature type="transmembrane region" description="Helical" evidence="7">
    <location>
        <begin position="343"/>
        <end position="367"/>
    </location>
</feature>
<feature type="transmembrane region" description="Helical" evidence="7">
    <location>
        <begin position="319"/>
        <end position="337"/>
    </location>
</feature>
<keyword evidence="6 7" id="KW-0472">Membrane</keyword>
<feature type="transmembrane region" description="Helical" evidence="7">
    <location>
        <begin position="187"/>
        <end position="205"/>
    </location>
</feature>
<dbReference type="RefSeq" id="WP_378257724.1">
    <property type="nucleotide sequence ID" value="NZ_JBHSIT010000006.1"/>
</dbReference>
<protein>
    <submittedName>
        <fullName evidence="9">MFS transporter</fullName>
    </submittedName>
</protein>
<evidence type="ECO:0000256" key="2">
    <source>
        <dbReference type="ARBA" id="ARBA00022448"/>
    </source>
</evidence>
<evidence type="ECO:0000256" key="1">
    <source>
        <dbReference type="ARBA" id="ARBA00004651"/>
    </source>
</evidence>
<feature type="transmembrane region" description="Helical" evidence="7">
    <location>
        <begin position="100"/>
        <end position="118"/>
    </location>
</feature>
<feature type="domain" description="Major facilitator superfamily (MFS) profile" evidence="8">
    <location>
        <begin position="1"/>
        <end position="473"/>
    </location>
</feature>
<dbReference type="Pfam" id="PF07690">
    <property type="entry name" value="MFS_1"/>
    <property type="match status" value="1"/>
</dbReference>
<feature type="transmembrane region" description="Helical" evidence="7">
    <location>
        <begin position="125"/>
        <end position="147"/>
    </location>
</feature>
<dbReference type="SUPFAM" id="SSF103473">
    <property type="entry name" value="MFS general substrate transporter"/>
    <property type="match status" value="1"/>
</dbReference>
<evidence type="ECO:0000313" key="10">
    <source>
        <dbReference type="Proteomes" id="UP001595872"/>
    </source>
</evidence>
<name>A0ABV9U2X8_9ACTN</name>
<dbReference type="EMBL" id="JBHSIT010000006">
    <property type="protein sequence ID" value="MFC4909863.1"/>
    <property type="molecule type" value="Genomic_DNA"/>
</dbReference>
<evidence type="ECO:0000256" key="3">
    <source>
        <dbReference type="ARBA" id="ARBA00022475"/>
    </source>
</evidence>
<proteinExistence type="predicted"/>
<sequence length="476" mass="48235">MLAVIVGCQLMVGVDSSVVTIALPDIRSALGLSTGGLAWVQNGYTLAFGGLLLLGGRAGDIVGRRRAFCGGILLFTLASLLGGVASSGWTLIFARALQGVGAALAAPSAMALIATLFTGAARVRALGVSSAVTGVGGALGMLLGGLLTDLSSWRLVFFINLPIGVVILLAAPRVLTETSRRADGIDFIGAVTGTLALTALVFGLLRTGPDGWHDALALGALGTAVALSAVFVLAESRVPHPLVPLRILRDRKRAGAYTALAVQVAGMFGGFFFLTQYFQQNLGYGPLEAGAAFLPIVGTQFVVLRFAPSLFARFGARTLVSVGALLMTAAMLWLTALDPQQGYALGLLGPFVLYGAGGGLTVMPLNATILASVRSEDSGAAAGVAQTVLWSGATLGTSIMVTVFDAFAGRDGRAAGHTARHTTGHPAGHPTGHVSGHVAGSAPLDALAATFATGAAFGLIALCIAFVTLRSARSSA</sequence>
<dbReference type="Gene3D" id="1.20.1720.10">
    <property type="entry name" value="Multidrug resistance protein D"/>
    <property type="match status" value="2"/>
</dbReference>
<organism evidence="9 10">
    <name type="scientific">Actinomadura gamaensis</name>
    <dbReference type="NCBI Taxonomy" id="1763541"/>
    <lineage>
        <taxon>Bacteria</taxon>
        <taxon>Bacillati</taxon>
        <taxon>Actinomycetota</taxon>
        <taxon>Actinomycetes</taxon>
        <taxon>Streptosporangiales</taxon>
        <taxon>Thermomonosporaceae</taxon>
        <taxon>Actinomadura</taxon>
    </lineage>
</organism>
<evidence type="ECO:0000256" key="4">
    <source>
        <dbReference type="ARBA" id="ARBA00022692"/>
    </source>
</evidence>
<dbReference type="PROSITE" id="PS50850">
    <property type="entry name" value="MFS"/>
    <property type="match status" value="1"/>
</dbReference>
<feature type="transmembrane region" description="Helical" evidence="7">
    <location>
        <begin position="211"/>
        <end position="234"/>
    </location>
</feature>
<dbReference type="CDD" id="cd17321">
    <property type="entry name" value="MFS_MMR_MDR_like"/>
    <property type="match status" value="1"/>
</dbReference>
<evidence type="ECO:0000256" key="5">
    <source>
        <dbReference type="ARBA" id="ARBA00022989"/>
    </source>
</evidence>
<feature type="transmembrane region" description="Helical" evidence="7">
    <location>
        <begin position="67"/>
        <end position="94"/>
    </location>
</feature>